<gene>
    <name evidence="1" type="ORF">BcFMB_02605</name>
</gene>
<evidence type="ECO:0000313" key="1">
    <source>
        <dbReference type="EMBL" id="ATU20001.1"/>
    </source>
</evidence>
<dbReference type="KEGG" id="bcho:BcFMB_02605"/>
<proteinExistence type="predicted"/>
<dbReference type="EMBL" id="CP018044">
    <property type="protein sequence ID" value="ATU20001.1"/>
    <property type="molecule type" value="Genomic_DNA"/>
</dbReference>
<sequence>MQALDGFLQSFDFFKYCCDSDLRLEMLQGLQHIRTEIDFFESELFRETAIQIICSRKYPAAILGFLEYDFAFVDKPRIVFRNISDPLLIRFMSSLLLHPFRQCRQ</sequence>
<evidence type="ECO:0000313" key="2">
    <source>
        <dbReference type="Proteomes" id="UP000229907"/>
    </source>
</evidence>
<organism evidence="1 2">
    <name type="scientific">Bifidobacterium choerinum</name>
    <dbReference type="NCBI Taxonomy" id="35760"/>
    <lineage>
        <taxon>Bacteria</taxon>
        <taxon>Bacillati</taxon>
        <taxon>Actinomycetota</taxon>
        <taxon>Actinomycetes</taxon>
        <taxon>Bifidobacteriales</taxon>
        <taxon>Bifidobacteriaceae</taxon>
        <taxon>Bifidobacterium</taxon>
    </lineage>
</organism>
<protein>
    <submittedName>
        <fullName evidence="1">Uncharacterized protein</fullName>
    </submittedName>
</protein>
<reference evidence="1 2" key="1">
    <citation type="submission" date="2016-11" db="EMBL/GenBank/DDBJ databases">
        <title>complete genome sequence of Bifidobacterium choerinum strain FMB-1.</title>
        <authorList>
            <person name="Park C.-S."/>
            <person name="Jung D.-H."/>
            <person name="Choi D.-S."/>
        </authorList>
    </citation>
    <scope>NUCLEOTIDE SEQUENCE [LARGE SCALE GENOMIC DNA]</scope>
    <source>
        <strain evidence="1 2">FMB-1</strain>
    </source>
</reference>
<dbReference type="Proteomes" id="UP000229907">
    <property type="component" value="Chromosome"/>
</dbReference>
<accession>A0A2D3D3L8</accession>
<name>A0A2D3D3L8_9BIFI</name>
<dbReference type="AlphaFoldDB" id="A0A2D3D3L8"/>